<dbReference type="AlphaFoldDB" id="A0A0L6VBD2"/>
<dbReference type="InterPro" id="IPR036397">
    <property type="entry name" value="RNaseH_sf"/>
</dbReference>
<keyword evidence="3" id="KW-1185">Reference proteome</keyword>
<dbReference type="OrthoDB" id="8065885at2759"/>
<dbReference type="SUPFAM" id="SSF53098">
    <property type="entry name" value="Ribonuclease H-like"/>
    <property type="match status" value="1"/>
</dbReference>
<evidence type="ECO:0000313" key="3">
    <source>
        <dbReference type="Proteomes" id="UP000037035"/>
    </source>
</evidence>
<proteinExistence type="predicted"/>
<dbReference type="InterPro" id="IPR012337">
    <property type="entry name" value="RNaseH-like_sf"/>
</dbReference>
<protein>
    <recommendedName>
        <fullName evidence="4">Integrase catalytic domain-containing protein</fullName>
    </recommendedName>
</protein>
<evidence type="ECO:0008006" key="4">
    <source>
        <dbReference type="Google" id="ProtNLM"/>
    </source>
</evidence>
<dbReference type="GO" id="GO:0003676">
    <property type="term" value="F:nucleic acid binding"/>
    <property type="evidence" value="ECO:0007669"/>
    <property type="project" value="InterPro"/>
</dbReference>
<dbReference type="VEuPathDB" id="FungiDB:VP01_2059g2"/>
<evidence type="ECO:0000313" key="2">
    <source>
        <dbReference type="EMBL" id="KNZ57847.1"/>
    </source>
</evidence>
<dbReference type="Gene3D" id="3.30.420.10">
    <property type="entry name" value="Ribonuclease H-like superfamily/Ribonuclease H"/>
    <property type="match status" value="1"/>
</dbReference>
<organism evidence="2 3">
    <name type="scientific">Puccinia sorghi</name>
    <dbReference type="NCBI Taxonomy" id="27349"/>
    <lineage>
        <taxon>Eukaryota</taxon>
        <taxon>Fungi</taxon>
        <taxon>Dikarya</taxon>
        <taxon>Basidiomycota</taxon>
        <taxon>Pucciniomycotina</taxon>
        <taxon>Pucciniomycetes</taxon>
        <taxon>Pucciniales</taxon>
        <taxon>Pucciniaceae</taxon>
        <taxon>Puccinia</taxon>
    </lineage>
</organism>
<feature type="compositionally biased region" description="Acidic residues" evidence="1">
    <location>
        <begin position="191"/>
        <end position="209"/>
    </location>
</feature>
<accession>A0A0L6VBD2</accession>
<comment type="caution">
    <text evidence="2">The sequence shown here is derived from an EMBL/GenBank/DDBJ whole genome shotgun (WGS) entry which is preliminary data.</text>
</comment>
<reference evidence="2 3" key="1">
    <citation type="submission" date="2015-08" db="EMBL/GenBank/DDBJ databases">
        <title>Next Generation Sequencing and Analysis of the Genome of Puccinia sorghi L Schw, the Causal Agent of Maize Common Rust.</title>
        <authorList>
            <person name="Rochi L."/>
            <person name="Burguener G."/>
            <person name="Darino M."/>
            <person name="Turjanski A."/>
            <person name="Kreff E."/>
            <person name="Dieguez M.J."/>
            <person name="Sacco F."/>
        </authorList>
    </citation>
    <scope>NUCLEOTIDE SEQUENCE [LARGE SCALE GENOMIC DNA]</scope>
    <source>
        <strain evidence="2 3">RO10H11247</strain>
    </source>
</reference>
<name>A0A0L6VBD2_9BASI</name>
<sequence>MQVLCVKKPWERIHLDLIGPIKTQSLAGFLLVCKNDTADIPINLLENENRRLGYFPNQICLDGGGEFLGTRLVQFLKRNHIKQLISKPYHPEHNALNLKKNMWHYVVKSCCLALHQIPKKGEELSPWEAIQGYKLPDNYLKPLGNPVIFLNNRRTKGEKSYKILILDGPVVDSKHVQFLKNAEDQTSTSIDIDEPLTVENDNETSDAESENQSPWTQIRNHKGNNDSSDSESDSKIDQGNSSDEGEVQIPENQTPALEPPKTFEGAMKCDEDDKWLEAIGKEIDSIESHKIKDNCNNNPIKFKSKLCIQGFDQIEGMDHKQGFLESNCNPCLYRFNDNISMIFFHVDNLILFGPGNNFKDNFEKQFTNNAILLSNPKHIKHGLEELGLRLQPMIMNDPKGLFTALFN</sequence>
<dbReference type="EMBL" id="LAVV01006903">
    <property type="protein sequence ID" value="KNZ57847.1"/>
    <property type="molecule type" value="Genomic_DNA"/>
</dbReference>
<gene>
    <name evidence="2" type="ORF">VP01_2059g2</name>
</gene>
<dbReference type="Proteomes" id="UP000037035">
    <property type="component" value="Unassembled WGS sequence"/>
</dbReference>
<evidence type="ECO:0000256" key="1">
    <source>
        <dbReference type="SAM" id="MobiDB-lite"/>
    </source>
</evidence>
<feature type="region of interest" description="Disordered" evidence="1">
    <location>
        <begin position="186"/>
        <end position="265"/>
    </location>
</feature>